<proteinExistence type="predicted"/>
<feature type="region of interest" description="Disordered" evidence="1">
    <location>
        <begin position="13"/>
        <end position="35"/>
    </location>
</feature>
<accession>A0AAD9TKB8</accession>
<dbReference type="EMBL" id="JANJYI010000009">
    <property type="protein sequence ID" value="KAK2637408.1"/>
    <property type="molecule type" value="Genomic_DNA"/>
</dbReference>
<comment type="caution">
    <text evidence="2">The sequence shown here is derived from an EMBL/GenBank/DDBJ whole genome shotgun (WGS) entry which is preliminary data.</text>
</comment>
<dbReference type="Proteomes" id="UP001280121">
    <property type="component" value="Unassembled WGS sequence"/>
</dbReference>
<organism evidence="2 3">
    <name type="scientific">Dipteronia dyeriana</name>
    <dbReference type="NCBI Taxonomy" id="168575"/>
    <lineage>
        <taxon>Eukaryota</taxon>
        <taxon>Viridiplantae</taxon>
        <taxon>Streptophyta</taxon>
        <taxon>Embryophyta</taxon>
        <taxon>Tracheophyta</taxon>
        <taxon>Spermatophyta</taxon>
        <taxon>Magnoliopsida</taxon>
        <taxon>eudicotyledons</taxon>
        <taxon>Gunneridae</taxon>
        <taxon>Pentapetalae</taxon>
        <taxon>rosids</taxon>
        <taxon>malvids</taxon>
        <taxon>Sapindales</taxon>
        <taxon>Sapindaceae</taxon>
        <taxon>Hippocastanoideae</taxon>
        <taxon>Acereae</taxon>
        <taxon>Dipteronia</taxon>
    </lineage>
</organism>
<feature type="compositionally biased region" description="Polar residues" evidence="1">
    <location>
        <begin position="13"/>
        <end position="25"/>
    </location>
</feature>
<evidence type="ECO:0000313" key="3">
    <source>
        <dbReference type="Proteomes" id="UP001280121"/>
    </source>
</evidence>
<reference evidence="2" key="1">
    <citation type="journal article" date="2023" name="Plant J.">
        <title>Genome sequences and population genomics provide insights into the demographic history, inbreeding, and mutation load of two 'living fossil' tree species of Dipteronia.</title>
        <authorList>
            <person name="Feng Y."/>
            <person name="Comes H.P."/>
            <person name="Chen J."/>
            <person name="Zhu S."/>
            <person name="Lu R."/>
            <person name="Zhang X."/>
            <person name="Li P."/>
            <person name="Qiu J."/>
            <person name="Olsen K.M."/>
            <person name="Qiu Y."/>
        </authorList>
    </citation>
    <scope>NUCLEOTIDE SEQUENCE</scope>
    <source>
        <strain evidence="2">KIB01</strain>
    </source>
</reference>
<evidence type="ECO:0000313" key="2">
    <source>
        <dbReference type="EMBL" id="KAK2637408.1"/>
    </source>
</evidence>
<name>A0AAD9TKB8_9ROSI</name>
<gene>
    <name evidence="2" type="ORF">Ddye_032200</name>
</gene>
<protein>
    <submittedName>
        <fullName evidence="2">Uncharacterized protein</fullName>
    </submittedName>
</protein>
<sequence>MKDLRQLVKGLQNAFNNQSPLGVSTNEKDDSPQTDTKCKLLHWIGNGKIVA</sequence>
<dbReference type="AlphaFoldDB" id="A0AAD9TKB8"/>
<evidence type="ECO:0000256" key="1">
    <source>
        <dbReference type="SAM" id="MobiDB-lite"/>
    </source>
</evidence>
<keyword evidence="3" id="KW-1185">Reference proteome</keyword>